<accession>A0A916TH00</accession>
<evidence type="ECO:0000256" key="3">
    <source>
        <dbReference type="SAM" id="MobiDB-lite"/>
    </source>
</evidence>
<keyword evidence="6" id="KW-1185">Reference proteome</keyword>
<dbReference type="InterPro" id="IPR011659">
    <property type="entry name" value="WD40"/>
</dbReference>
<dbReference type="Pfam" id="PF00326">
    <property type="entry name" value="Peptidase_S9"/>
    <property type="match status" value="1"/>
</dbReference>
<dbReference type="RefSeq" id="WP_188588358.1">
    <property type="nucleotide sequence ID" value="NZ_BMGC01000041.1"/>
</dbReference>
<reference evidence="5" key="1">
    <citation type="journal article" date="2014" name="Int. J. Syst. Evol. Microbiol.">
        <title>Complete genome sequence of Corynebacterium casei LMG S-19264T (=DSM 44701T), isolated from a smear-ripened cheese.</title>
        <authorList>
            <consortium name="US DOE Joint Genome Institute (JGI-PGF)"/>
            <person name="Walter F."/>
            <person name="Albersmeier A."/>
            <person name="Kalinowski J."/>
            <person name="Ruckert C."/>
        </authorList>
    </citation>
    <scope>NUCLEOTIDE SEQUENCE</scope>
    <source>
        <strain evidence="5">CGMCC 1.12827</strain>
    </source>
</reference>
<keyword evidence="5" id="KW-0031">Aminopeptidase</keyword>
<dbReference type="AlphaFoldDB" id="A0A916TH00"/>
<proteinExistence type="predicted"/>
<dbReference type="Gene3D" id="3.40.50.1820">
    <property type="entry name" value="alpha/beta hydrolase"/>
    <property type="match status" value="1"/>
</dbReference>
<evidence type="ECO:0000256" key="1">
    <source>
        <dbReference type="ARBA" id="ARBA00022801"/>
    </source>
</evidence>
<dbReference type="GO" id="GO:0004252">
    <property type="term" value="F:serine-type endopeptidase activity"/>
    <property type="evidence" value="ECO:0007669"/>
    <property type="project" value="TreeGrafter"/>
</dbReference>
<keyword evidence="5" id="KW-0645">Protease</keyword>
<dbReference type="InterPro" id="IPR029058">
    <property type="entry name" value="AB_hydrolase_fold"/>
</dbReference>
<dbReference type="PANTHER" id="PTHR42776:SF27">
    <property type="entry name" value="DIPEPTIDYL PEPTIDASE FAMILY MEMBER 6"/>
    <property type="match status" value="1"/>
</dbReference>
<dbReference type="GO" id="GO:0006508">
    <property type="term" value="P:proteolysis"/>
    <property type="evidence" value="ECO:0007669"/>
    <property type="project" value="InterPro"/>
</dbReference>
<sequence>MRPTDIDRIVTVSDLTSRGDLTLVAVTRPDLDTDSCVSRIEKVLADGPAEPFTFGPHDTAPAISPDGRWVAFLRAGQDAPAQIALIATGGGDARVLTDLPLGAGAPVWSPDSRALAFAARRPTPGRNGVPDESGKVRSAGEEAPRVIDRLDYRIDNVGFLRERIRQIGVIELAAEQGSPGTRSDAEVRWLTDAQADVEKPVWTDGGAALVFSAPRDLGREETLASDLWLVAADGSAPPRLLVRSAGDAGYPVIDAGRVYYLGHDQSRGVVAGSISLWVAEPDWSGEGVVEGVALTDEASVDLAGITPVLTDAGVVVGVLTRGRVELRAVPVPASGRVGLADLVELLGGDVVVGDVVVDDGVVWAAAATPDSAGAVIRIAGGDVTRTADWSAPLRDSVLCRVEELEGVGPQGYPVHGWLVLPEGDGPHPVLHVVHGGPHAQQDVAFFDEAQVYASAGFAVILGNPRGSAGYGDAHGRAIVGALGTHDVEDVLALLDVALQRDDLDASRVGIMGGSYGGFMTSWLASHHGERFVAAWSERAVNAWDSFLGSSDIGYYFAEGYAGSDPAELRARSPLYYAWDVRIPFTVAHSEEDWRCPLEQGQRMFVALRKAGVDTQFVLFPGEGHELSRSGRPTHRVARFDLILDWWTRHLAS</sequence>
<evidence type="ECO:0000313" key="5">
    <source>
        <dbReference type="EMBL" id="GGB45105.1"/>
    </source>
</evidence>
<keyword evidence="1" id="KW-0378">Hydrolase</keyword>
<dbReference type="SUPFAM" id="SSF69304">
    <property type="entry name" value="Tricorn protease N-terminal domain"/>
    <property type="match status" value="1"/>
</dbReference>
<evidence type="ECO:0000313" key="6">
    <source>
        <dbReference type="Proteomes" id="UP000621454"/>
    </source>
</evidence>
<evidence type="ECO:0000256" key="2">
    <source>
        <dbReference type="ARBA" id="ARBA00022825"/>
    </source>
</evidence>
<gene>
    <name evidence="5" type="ORF">GCM10011489_35670</name>
</gene>
<dbReference type="SUPFAM" id="SSF53474">
    <property type="entry name" value="alpha/beta-Hydrolases"/>
    <property type="match status" value="1"/>
</dbReference>
<dbReference type="EMBL" id="BMGC01000041">
    <property type="protein sequence ID" value="GGB45105.1"/>
    <property type="molecule type" value="Genomic_DNA"/>
</dbReference>
<dbReference type="Gene3D" id="2.120.10.30">
    <property type="entry name" value="TolB, C-terminal domain"/>
    <property type="match status" value="2"/>
</dbReference>
<dbReference type="Pfam" id="PF07676">
    <property type="entry name" value="PD40"/>
    <property type="match status" value="2"/>
</dbReference>
<reference evidence="5" key="2">
    <citation type="submission" date="2020-09" db="EMBL/GenBank/DDBJ databases">
        <authorList>
            <person name="Sun Q."/>
            <person name="Zhou Y."/>
        </authorList>
    </citation>
    <scope>NUCLEOTIDE SEQUENCE</scope>
    <source>
        <strain evidence="5">CGMCC 1.12827</strain>
    </source>
</reference>
<comment type="caution">
    <text evidence="5">The sequence shown here is derived from an EMBL/GenBank/DDBJ whole genome shotgun (WGS) entry which is preliminary data.</text>
</comment>
<keyword evidence="2" id="KW-0720">Serine protease</keyword>
<dbReference type="InterPro" id="IPR001375">
    <property type="entry name" value="Peptidase_S9_cat"/>
</dbReference>
<feature type="domain" description="Peptidase S9 prolyl oligopeptidase catalytic" evidence="4">
    <location>
        <begin position="445"/>
        <end position="651"/>
    </location>
</feature>
<dbReference type="GO" id="GO:0004177">
    <property type="term" value="F:aminopeptidase activity"/>
    <property type="evidence" value="ECO:0007669"/>
    <property type="project" value="UniProtKB-KW"/>
</dbReference>
<dbReference type="PANTHER" id="PTHR42776">
    <property type="entry name" value="SERINE PEPTIDASE S9 FAMILY MEMBER"/>
    <property type="match status" value="1"/>
</dbReference>
<evidence type="ECO:0000259" key="4">
    <source>
        <dbReference type="Pfam" id="PF00326"/>
    </source>
</evidence>
<dbReference type="InterPro" id="IPR011042">
    <property type="entry name" value="6-blade_b-propeller_TolB-like"/>
</dbReference>
<protein>
    <submittedName>
        <fullName evidence="5">Dipeptidyl aminopeptidase</fullName>
    </submittedName>
</protein>
<dbReference type="Proteomes" id="UP000621454">
    <property type="component" value="Unassembled WGS sequence"/>
</dbReference>
<name>A0A916TH00_9ACTN</name>
<organism evidence="5 6">
    <name type="scientific">Gordonia jinhuaensis</name>
    <dbReference type="NCBI Taxonomy" id="1517702"/>
    <lineage>
        <taxon>Bacteria</taxon>
        <taxon>Bacillati</taxon>
        <taxon>Actinomycetota</taxon>
        <taxon>Actinomycetes</taxon>
        <taxon>Mycobacteriales</taxon>
        <taxon>Gordoniaceae</taxon>
        <taxon>Gordonia</taxon>
    </lineage>
</organism>
<feature type="region of interest" description="Disordered" evidence="3">
    <location>
        <begin position="121"/>
        <end position="140"/>
    </location>
</feature>